<feature type="transmembrane region" description="Helical" evidence="1">
    <location>
        <begin position="18"/>
        <end position="38"/>
    </location>
</feature>
<evidence type="ECO:0000313" key="3">
    <source>
        <dbReference type="Proteomes" id="UP001172778"/>
    </source>
</evidence>
<dbReference type="RefSeq" id="WP_284102175.1">
    <property type="nucleotide sequence ID" value="NZ_JARRAF010000025.1"/>
</dbReference>
<dbReference type="SUPFAM" id="SSF101898">
    <property type="entry name" value="NHL repeat"/>
    <property type="match status" value="1"/>
</dbReference>
<dbReference type="Proteomes" id="UP001172778">
    <property type="component" value="Unassembled WGS sequence"/>
</dbReference>
<keyword evidence="1" id="KW-1133">Transmembrane helix</keyword>
<feature type="transmembrane region" description="Helical" evidence="1">
    <location>
        <begin position="329"/>
        <end position="350"/>
    </location>
</feature>
<dbReference type="EMBL" id="JARRAF010000025">
    <property type="protein sequence ID" value="MDK2125863.1"/>
    <property type="molecule type" value="Genomic_DNA"/>
</dbReference>
<accession>A0ABT7E0M5</accession>
<feature type="transmembrane region" description="Helical" evidence="1">
    <location>
        <begin position="409"/>
        <end position="432"/>
    </location>
</feature>
<evidence type="ECO:0000256" key="1">
    <source>
        <dbReference type="SAM" id="Phobius"/>
    </source>
</evidence>
<dbReference type="PROSITE" id="PS51257">
    <property type="entry name" value="PROKAR_LIPOPROTEIN"/>
    <property type="match status" value="1"/>
</dbReference>
<feature type="transmembrane region" description="Helical" evidence="1">
    <location>
        <begin position="627"/>
        <end position="649"/>
    </location>
</feature>
<sequence>MKTPTETPPSNAVAAPRWISLIFGLSLLACVVLAVWSWQARQAVGGPAHMVEASDRSLWLVMADSIWKFDKDGKVLRQLHSQRDLKLVGHIGSLAPLPDGEIILNDEAAGTLHILSAEGRHLTRIDPAAHYGHPLGQNAYAVYDPRLDRIVISDTDRHRLLAFGRDGAARGQSPGGEDGLLYRHPGQLVINGEGFPWLVDTSNHRLVQIDADLKPMQEIEARDRRYLWPHAVGFDRDNGFWVGLNNDQGLGRVVNIGLDGIARNELPLPQGAIPKAIVSRDDDMLITDHGNFEIRRYTRFGQPQGHFGDERINAALADAKARYLVLDSLMRAGVGLASLIVAAWFGSLLLQRLAASPRDFNGVSLPLPKLGGPGLPLAHAFRFLGYPLLLAPPLIAAPLLPTFFPDNDIHLLTAQATTLLMGFTALLVALPLRSDYWQRWRRGEWSPLWKMVAYRQLCTYHARIAALLHTGERIEGYAVYSASRWSMPALLVVTNRRLMLWPSSMQPRGVKILALETVAGATILKPQAPPWWQAWLPSFPLRCIILKAAGEYKAIEFYDPAAAYDLQRALHNYAMTRLRQSRMGIDTKAATDIPLPDKLRGNSPPAVRSALLSMLVPGLGQYFQERLGVALGFMLLCGGLLLGSIRPIITLISSHNDVDAVTRTMAWVVIPLLLILWISNIRDAYRFAQNERPA</sequence>
<organism evidence="2 3">
    <name type="scientific">Parachitinimonas caeni</name>
    <dbReference type="NCBI Taxonomy" id="3031301"/>
    <lineage>
        <taxon>Bacteria</taxon>
        <taxon>Pseudomonadati</taxon>
        <taxon>Pseudomonadota</taxon>
        <taxon>Betaproteobacteria</taxon>
        <taxon>Neisseriales</taxon>
        <taxon>Chitinibacteraceae</taxon>
        <taxon>Parachitinimonas</taxon>
    </lineage>
</organism>
<evidence type="ECO:0000313" key="2">
    <source>
        <dbReference type="EMBL" id="MDK2125863.1"/>
    </source>
</evidence>
<dbReference type="InterPro" id="IPR011042">
    <property type="entry name" value="6-blade_b-propeller_TolB-like"/>
</dbReference>
<reference evidence="2" key="1">
    <citation type="submission" date="2023-03" db="EMBL/GenBank/DDBJ databases">
        <title>Chitinimonas shenzhenensis gen. nov., sp. nov., a novel member of family Burkholderiaceae isolated from activated sludge collected in Shen Zhen, China.</title>
        <authorList>
            <person name="Wang X."/>
        </authorList>
    </citation>
    <scope>NUCLEOTIDE SEQUENCE</scope>
    <source>
        <strain evidence="2">DQS-5</strain>
    </source>
</reference>
<comment type="caution">
    <text evidence="2">The sequence shown here is derived from an EMBL/GenBank/DDBJ whole genome shotgun (WGS) entry which is preliminary data.</text>
</comment>
<gene>
    <name evidence="2" type="ORF">PZA18_17555</name>
</gene>
<evidence type="ECO:0008006" key="4">
    <source>
        <dbReference type="Google" id="ProtNLM"/>
    </source>
</evidence>
<dbReference type="Gene3D" id="2.120.10.30">
    <property type="entry name" value="TolB, C-terminal domain"/>
    <property type="match status" value="1"/>
</dbReference>
<keyword evidence="1" id="KW-0472">Membrane</keyword>
<proteinExistence type="predicted"/>
<name>A0ABT7E0M5_9NEIS</name>
<keyword evidence="3" id="KW-1185">Reference proteome</keyword>
<feature type="transmembrane region" description="Helical" evidence="1">
    <location>
        <begin position="661"/>
        <end position="679"/>
    </location>
</feature>
<keyword evidence="1" id="KW-0812">Transmembrane</keyword>
<protein>
    <recommendedName>
        <fullName evidence="4">NHL repeat-containing protein</fullName>
    </recommendedName>
</protein>